<sequence>MKKIILCILTLGVLTLTSCSSDDDGSINIENASISIDNTLMDFDVAVQNIQSFRVMSFSNSSDDSKYFIITLERDEVGNEAVASVSYLTVDGTYRYDKYTVDNPATISSDIEINTSNAFKGTLSGVLSKYIEGVGYETITIESGNFDVTF</sequence>
<dbReference type="Proteomes" id="UP001500736">
    <property type="component" value="Unassembled WGS sequence"/>
</dbReference>
<gene>
    <name evidence="2" type="ORF">GCM10009431_26750</name>
</gene>
<comment type="caution">
    <text evidence="2">The sequence shown here is derived from an EMBL/GenBank/DDBJ whole genome shotgun (WGS) entry which is preliminary data.</text>
</comment>
<feature type="signal peptide" evidence="1">
    <location>
        <begin position="1"/>
        <end position="22"/>
    </location>
</feature>
<feature type="chain" id="PRO_5045743650" evidence="1">
    <location>
        <begin position="23"/>
        <end position="150"/>
    </location>
</feature>
<dbReference type="PROSITE" id="PS51257">
    <property type="entry name" value="PROKAR_LIPOPROTEIN"/>
    <property type="match status" value="1"/>
</dbReference>
<organism evidence="2 3">
    <name type="scientific">Gaetbulibacter jejuensis</name>
    <dbReference type="NCBI Taxonomy" id="584607"/>
    <lineage>
        <taxon>Bacteria</taxon>
        <taxon>Pseudomonadati</taxon>
        <taxon>Bacteroidota</taxon>
        <taxon>Flavobacteriia</taxon>
        <taxon>Flavobacteriales</taxon>
        <taxon>Flavobacteriaceae</taxon>
        <taxon>Gaetbulibacter</taxon>
    </lineage>
</organism>
<protein>
    <submittedName>
        <fullName evidence="2">Uncharacterized protein</fullName>
    </submittedName>
</protein>
<keyword evidence="1" id="KW-0732">Signal</keyword>
<accession>A0ABN1JWY7</accession>
<dbReference type="EMBL" id="BAAAGF010000004">
    <property type="protein sequence ID" value="GAA0748325.1"/>
    <property type="molecule type" value="Genomic_DNA"/>
</dbReference>
<name>A0ABN1JWY7_9FLAO</name>
<evidence type="ECO:0000313" key="3">
    <source>
        <dbReference type="Proteomes" id="UP001500736"/>
    </source>
</evidence>
<proteinExistence type="predicted"/>
<evidence type="ECO:0000256" key="1">
    <source>
        <dbReference type="SAM" id="SignalP"/>
    </source>
</evidence>
<evidence type="ECO:0000313" key="2">
    <source>
        <dbReference type="EMBL" id="GAA0748325.1"/>
    </source>
</evidence>
<reference evidence="2 3" key="1">
    <citation type="journal article" date="2019" name="Int. J. Syst. Evol. Microbiol.">
        <title>The Global Catalogue of Microorganisms (GCM) 10K type strain sequencing project: providing services to taxonomists for standard genome sequencing and annotation.</title>
        <authorList>
            <consortium name="The Broad Institute Genomics Platform"/>
            <consortium name="The Broad Institute Genome Sequencing Center for Infectious Disease"/>
            <person name="Wu L."/>
            <person name="Ma J."/>
        </authorList>
    </citation>
    <scope>NUCLEOTIDE SEQUENCE [LARGE SCALE GENOMIC DNA]</scope>
    <source>
        <strain evidence="2 3">JCM 15976</strain>
    </source>
</reference>
<keyword evidence="3" id="KW-1185">Reference proteome</keyword>